<evidence type="ECO:0000313" key="2">
    <source>
        <dbReference type="EMBL" id="MBW71941.1"/>
    </source>
</evidence>
<dbReference type="AlphaFoldDB" id="A0A2M4D375"/>
<accession>A0A2M4D375</accession>
<organism evidence="2">
    <name type="scientific">Anopheles darlingi</name>
    <name type="common">Mosquito</name>
    <dbReference type="NCBI Taxonomy" id="43151"/>
    <lineage>
        <taxon>Eukaryota</taxon>
        <taxon>Metazoa</taxon>
        <taxon>Ecdysozoa</taxon>
        <taxon>Arthropoda</taxon>
        <taxon>Hexapoda</taxon>
        <taxon>Insecta</taxon>
        <taxon>Pterygota</taxon>
        <taxon>Neoptera</taxon>
        <taxon>Endopterygota</taxon>
        <taxon>Diptera</taxon>
        <taxon>Nematocera</taxon>
        <taxon>Culicoidea</taxon>
        <taxon>Culicidae</taxon>
        <taxon>Anophelinae</taxon>
        <taxon>Anopheles</taxon>
    </lineage>
</organism>
<feature type="chain" id="PRO_5014740293" evidence="1">
    <location>
        <begin position="19"/>
        <end position="94"/>
    </location>
</feature>
<protein>
    <submittedName>
        <fullName evidence="2">Putative secreted protein</fullName>
    </submittedName>
</protein>
<proteinExistence type="predicted"/>
<feature type="signal peptide" evidence="1">
    <location>
        <begin position="1"/>
        <end position="18"/>
    </location>
</feature>
<dbReference type="EMBL" id="GGFL01007763">
    <property type="protein sequence ID" value="MBW71941.1"/>
    <property type="molecule type" value="Transcribed_RNA"/>
</dbReference>
<reference evidence="2" key="1">
    <citation type="submission" date="2018-01" db="EMBL/GenBank/DDBJ databases">
        <title>An insight into the sialome of Amazonian anophelines.</title>
        <authorList>
            <person name="Ribeiro J.M."/>
            <person name="Scarpassa V."/>
            <person name="Calvo E."/>
        </authorList>
    </citation>
    <scope>NUCLEOTIDE SEQUENCE</scope>
</reference>
<keyword evidence="1" id="KW-0732">Signal</keyword>
<evidence type="ECO:0000256" key="1">
    <source>
        <dbReference type="SAM" id="SignalP"/>
    </source>
</evidence>
<sequence>MLILLLIYPHFLFFLCCAFSHDRHKNIFTIRFASLWFMLLRSPLSWDLQLVVAHNSCSCYGVVHLAVSPVYLMQISCKTIVSYAWLLGSVNLTM</sequence>
<name>A0A2M4D375_ANODA</name>